<reference evidence="3 4" key="1">
    <citation type="submission" date="2024-02" db="EMBL/GenBank/DDBJ databases">
        <title>De novo assembly and annotation of 12 fungi associated with fruit tree decline syndrome in Ontario, Canada.</title>
        <authorList>
            <person name="Sulman M."/>
            <person name="Ellouze W."/>
            <person name="Ilyukhin E."/>
        </authorList>
    </citation>
    <scope>NUCLEOTIDE SEQUENCE [LARGE SCALE GENOMIC DNA]</scope>
    <source>
        <strain evidence="3 4">M1-105</strain>
    </source>
</reference>
<evidence type="ECO:0008006" key="5">
    <source>
        <dbReference type="Google" id="ProtNLM"/>
    </source>
</evidence>
<feature type="region of interest" description="Disordered" evidence="1">
    <location>
        <begin position="185"/>
        <end position="216"/>
    </location>
</feature>
<organism evidence="3 4">
    <name type="scientific">Neofusicoccum ribis</name>
    <dbReference type="NCBI Taxonomy" id="45134"/>
    <lineage>
        <taxon>Eukaryota</taxon>
        <taxon>Fungi</taxon>
        <taxon>Dikarya</taxon>
        <taxon>Ascomycota</taxon>
        <taxon>Pezizomycotina</taxon>
        <taxon>Dothideomycetes</taxon>
        <taxon>Dothideomycetes incertae sedis</taxon>
        <taxon>Botryosphaeriales</taxon>
        <taxon>Botryosphaeriaceae</taxon>
        <taxon>Neofusicoccum</taxon>
    </lineage>
</organism>
<feature type="signal peptide" evidence="2">
    <location>
        <begin position="1"/>
        <end position="19"/>
    </location>
</feature>
<comment type="caution">
    <text evidence="3">The sequence shown here is derived from an EMBL/GenBank/DDBJ whole genome shotgun (WGS) entry which is preliminary data.</text>
</comment>
<feature type="compositionally biased region" description="Pro residues" evidence="1">
    <location>
        <begin position="261"/>
        <end position="283"/>
    </location>
</feature>
<protein>
    <recommendedName>
        <fullName evidence="5">Apple domain-containing protein</fullName>
    </recommendedName>
</protein>
<feature type="region of interest" description="Disordered" evidence="1">
    <location>
        <begin position="248"/>
        <end position="292"/>
    </location>
</feature>
<dbReference type="Proteomes" id="UP001521116">
    <property type="component" value="Unassembled WGS sequence"/>
</dbReference>
<name>A0ABR3T7U4_9PEZI</name>
<evidence type="ECO:0000313" key="4">
    <source>
        <dbReference type="Proteomes" id="UP001521116"/>
    </source>
</evidence>
<sequence>MFYTFLFLVGSLHAANVAAQNCAPQYAFIADFLDDYAPANSYCVSKYGAPTSIVTVTSTATRFQKRAEATLAVEIHAVDDKPKPGSPLAIANAEAHLRRPSSVKEKRQGWFNFNPISNFNQMTKNPAAQAWVQGICSCIVDPVTRTATAVVTKTILNSFQVKTSTSTAAPSSTWKSSAINVPSAPAIPSSSSTWKSSAISIPSAPSVPSAPAAPSSSSTWKSSAISVAVPTSPSTTLSTFSTAIRSSAAAPSLPSSGPGGANPPPSNGPGGSNPPPSNNPAPPASSVAQSLTSAASAATSAATSALPTTTPLSPVLQSSNCTTGPYSGTGACDCAYTVFCGYSGSCGAANETQVTAAPSWQACGLVCDNDSACTAWSYSYATGLCTEIVDQDCTSDVFDTTADPSAVLGVYEGGCQGVCLT</sequence>
<keyword evidence="2" id="KW-0732">Signal</keyword>
<gene>
    <name evidence="3" type="ORF">SLS56_001686</name>
</gene>
<proteinExistence type="predicted"/>
<keyword evidence="4" id="KW-1185">Reference proteome</keyword>
<evidence type="ECO:0000256" key="1">
    <source>
        <dbReference type="SAM" id="MobiDB-lite"/>
    </source>
</evidence>
<evidence type="ECO:0000256" key="2">
    <source>
        <dbReference type="SAM" id="SignalP"/>
    </source>
</evidence>
<accession>A0ABR3T7U4</accession>
<feature type="chain" id="PRO_5045168472" description="Apple domain-containing protein" evidence="2">
    <location>
        <begin position="20"/>
        <end position="421"/>
    </location>
</feature>
<evidence type="ECO:0000313" key="3">
    <source>
        <dbReference type="EMBL" id="KAL1635633.1"/>
    </source>
</evidence>
<dbReference type="EMBL" id="JAJVDC020000010">
    <property type="protein sequence ID" value="KAL1635633.1"/>
    <property type="molecule type" value="Genomic_DNA"/>
</dbReference>